<dbReference type="EMBL" id="JAFHKP010000029">
    <property type="protein sequence ID" value="KAG5474119.1"/>
    <property type="molecule type" value="Genomic_DNA"/>
</dbReference>
<accession>A0A836GI44</accession>
<dbReference type="RefSeq" id="XP_067691312.1">
    <property type="nucleotide sequence ID" value="XM_067835941.1"/>
</dbReference>
<dbReference type="Pfam" id="PF00085">
    <property type="entry name" value="Thioredoxin"/>
    <property type="match status" value="1"/>
</dbReference>
<sequence>MYTSVSSVFAARATLGALRGNWRTRVANSWVAALCSGLRTPSCACLASHPAAALVTSTHACWLGGGVVVGATAPDREELRGRQRGASVQKHLRCTEASSPRRMKTVLSEQHVKGVPLSRAGTSRIVPRRTRMNGLVSSGAVATWSEMAKDTDMAPLFDGTLQRAGGGASSAEPHVGVASSTDTAVQVPGSPAADPTYDSPPSPPPTTESLTAMPATLVFSFRGNPHELQERLRGAKALVFFYKASCAPCAVIRSKLLHAVGGAGIGGAGATATPPTSTMLTTRVAESCGLPPPRLAHLRQHHEPERLTGAPTAAPVAFYRETTETAAIGVKASSPGSPSITMAVDDQKSCAVASRFLEDVVKPLPHSVILLTVDTNANAEVTALHDIRSLPTFMAYRNGCIVGRFEGSHAEEINKLVDLLTEDSPEAGLTIDHGNPSQRKQQGASS</sequence>
<evidence type="ECO:0000256" key="1">
    <source>
        <dbReference type="SAM" id="MobiDB-lite"/>
    </source>
</evidence>
<feature type="compositionally biased region" description="Polar residues" evidence="1">
    <location>
        <begin position="435"/>
        <end position="446"/>
    </location>
</feature>
<gene>
    <name evidence="3" type="ORF">CUR178_04230</name>
</gene>
<dbReference type="KEGG" id="lenr:94171451"/>
<dbReference type="FunFam" id="3.40.30.10:FF:000516">
    <property type="entry name" value="Thioredoxin_-_putative"/>
    <property type="match status" value="1"/>
</dbReference>
<evidence type="ECO:0000259" key="2">
    <source>
        <dbReference type="Pfam" id="PF00085"/>
    </source>
</evidence>
<dbReference type="Gene3D" id="3.40.30.10">
    <property type="entry name" value="Glutaredoxin"/>
    <property type="match status" value="1"/>
</dbReference>
<dbReference type="Proteomes" id="UP000674179">
    <property type="component" value="Chromosome 29"/>
</dbReference>
<dbReference type="SUPFAM" id="SSF52833">
    <property type="entry name" value="Thioredoxin-like"/>
    <property type="match status" value="1"/>
</dbReference>
<dbReference type="CDD" id="cd02947">
    <property type="entry name" value="TRX_family"/>
    <property type="match status" value="1"/>
</dbReference>
<feature type="region of interest" description="Disordered" evidence="1">
    <location>
        <begin position="164"/>
        <end position="210"/>
    </location>
</feature>
<dbReference type="InterPro" id="IPR013766">
    <property type="entry name" value="Thioredoxin_domain"/>
</dbReference>
<keyword evidence="4" id="KW-1185">Reference proteome</keyword>
<feature type="region of interest" description="Disordered" evidence="1">
    <location>
        <begin position="426"/>
        <end position="446"/>
    </location>
</feature>
<name>A0A836GI44_LEIEN</name>
<feature type="domain" description="Thioredoxin" evidence="2">
    <location>
        <begin position="355"/>
        <end position="416"/>
    </location>
</feature>
<reference evidence="3 4" key="1">
    <citation type="submission" date="2021-02" db="EMBL/GenBank/DDBJ databases">
        <title>Leishmania (Mundinia) enrietti genome sequencing and assembly.</title>
        <authorList>
            <person name="Almutairi H."/>
            <person name="Gatherer D."/>
        </authorList>
    </citation>
    <scope>NUCLEOTIDE SEQUENCE [LARGE SCALE GENOMIC DNA]</scope>
    <source>
        <strain evidence="3">CUR178</strain>
    </source>
</reference>
<dbReference type="InterPro" id="IPR036249">
    <property type="entry name" value="Thioredoxin-like_sf"/>
</dbReference>
<protein>
    <recommendedName>
        <fullName evidence="2">Thioredoxin domain-containing protein</fullName>
    </recommendedName>
</protein>
<evidence type="ECO:0000313" key="4">
    <source>
        <dbReference type="Proteomes" id="UP000674179"/>
    </source>
</evidence>
<dbReference type="GeneID" id="94171451"/>
<dbReference type="OrthoDB" id="2121326at2759"/>
<dbReference type="AlphaFoldDB" id="A0A836GI44"/>
<organism evidence="3 4">
    <name type="scientific">Leishmania enriettii</name>
    <dbReference type="NCBI Taxonomy" id="5663"/>
    <lineage>
        <taxon>Eukaryota</taxon>
        <taxon>Discoba</taxon>
        <taxon>Euglenozoa</taxon>
        <taxon>Kinetoplastea</taxon>
        <taxon>Metakinetoplastina</taxon>
        <taxon>Trypanosomatida</taxon>
        <taxon>Trypanosomatidae</taxon>
        <taxon>Leishmaniinae</taxon>
        <taxon>Leishmania</taxon>
    </lineage>
</organism>
<comment type="caution">
    <text evidence="3">The sequence shown here is derived from an EMBL/GenBank/DDBJ whole genome shotgun (WGS) entry which is preliminary data.</text>
</comment>
<evidence type="ECO:0000313" key="3">
    <source>
        <dbReference type="EMBL" id="KAG5474119.1"/>
    </source>
</evidence>
<proteinExistence type="predicted"/>